<evidence type="ECO:0000256" key="1">
    <source>
        <dbReference type="SAM" id="MobiDB-lite"/>
    </source>
</evidence>
<protein>
    <submittedName>
        <fullName evidence="2">RNA editing complex protein MP46 mitochondrial</fullName>
    </submittedName>
</protein>
<dbReference type="OrthoDB" id="273766at2759"/>
<name>A0A0N1I7J1_LEPSE</name>
<dbReference type="Proteomes" id="UP000038009">
    <property type="component" value="Unassembled WGS sequence"/>
</dbReference>
<gene>
    <name evidence="2" type="ORF">ABL78_1368</name>
</gene>
<comment type="caution">
    <text evidence="2">The sequence shown here is derived from an EMBL/GenBank/DDBJ whole genome shotgun (WGS) entry which is preliminary data.</text>
</comment>
<proteinExistence type="predicted"/>
<feature type="compositionally biased region" description="Polar residues" evidence="1">
    <location>
        <begin position="370"/>
        <end position="379"/>
    </location>
</feature>
<dbReference type="VEuPathDB" id="TriTrypDB:Lsey_0022_0130"/>
<reference evidence="2 3" key="1">
    <citation type="journal article" date="2015" name="PLoS Pathog.">
        <title>Leptomonas seymouri: Adaptations to the Dixenous Life Cycle Analyzed by Genome Sequencing, Transcriptome Profiling and Co-infection with Leishmania donovani.</title>
        <authorList>
            <person name="Kraeva N."/>
            <person name="Butenko A."/>
            <person name="Hlavacova J."/>
            <person name="Kostygov A."/>
            <person name="Myskova J."/>
            <person name="Grybchuk D."/>
            <person name="Lestinova T."/>
            <person name="Votypka J."/>
            <person name="Volf P."/>
            <person name="Opperdoes F."/>
            <person name="Flegontov P."/>
            <person name="Lukes J."/>
            <person name="Yurchenko V."/>
        </authorList>
    </citation>
    <scope>NUCLEOTIDE SEQUENCE [LARGE SCALE GENOMIC DNA]</scope>
    <source>
        <strain evidence="2 3">ATCC 30220</strain>
    </source>
</reference>
<keyword evidence="3" id="KW-1185">Reference proteome</keyword>
<dbReference type="EMBL" id="LJSK01000022">
    <property type="protein sequence ID" value="KPI89492.1"/>
    <property type="molecule type" value="Genomic_DNA"/>
</dbReference>
<feature type="region of interest" description="Disordered" evidence="1">
    <location>
        <begin position="480"/>
        <end position="501"/>
    </location>
</feature>
<dbReference type="AlphaFoldDB" id="A0A0N1I7J1"/>
<evidence type="ECO:0000313" key="3">
    <source>
        <dbReference type="Proteomes" id="UP000038009"/>
    </source>
</evidence>
<organism evidence="2 3">
    <name type="scientific">Leptomonas seymouri</name>
    <dbReference type="NCBI Taxonomy" id="5684"/>
    <lineage>
        <taxon>Eukaryota</taxon>
        <taxon>Discoba</taxon>
        <taxon>Euglenozoa</taxon>
        <taxon>Kinetoplastea</taxon>
        <taxon>Metakinetoplastina</taxon>
        <taxon>Trypanosomatida</taxon>
        <taxon>Trypanosomatidae</taxon>
        <taxon>Leishmaniinae</taxon>
        <taxon>Leptomonas</taxon>
    </lineage>
</organism>
<accession>A0A0N1I7J1</accession>
<dbReference type="CDD" id="cd23724">
    <property type="entry name" value="ZF_RNaseIII_KREPB4"/>
    <property type="match status" value="1"/>
</dbReference>
<sequence length="629" mass="67499">MPRCVDKSSVFRRACSAPLAAVVASFTSGRSNCIAAAHRTQVTTARRTAAAFPVPCMAMCSSTSRSAGLLQRRHVAMATALPSASPSTKTPSSAVPFSASSDELETCLLCDVSFSSWGDHSLEAEHMARTAVCKYFVLPEANEGLMDHLERHIALDLKEVDALAMRKVERRRRRLLAGLIHLVEENVLRDSLPGVSPPTVTQEAQGRHNGHAGFAGVPQVSAQPFLTRLLLGEGYMRQEVIDRTARLVPTLTGAELNAVTTFLMSTRQLARIFDELSLHEVIDAYTKKIAAAAHNKMQRQEGESEGNAVDLLGGVRDVHHGDTCSGGLHTSDGRADNGGASVKGAGEGVAQPEPSALSSTKESAPASKEALSSSSQGVFNASPPSPAWKLSRDAKACIFLACIGELEHFHRQDRPRAVLSKLAADALVLNVVATHARDNLVSELLHEALQRIVEEGSPVWRQHQHQVQQRFAAHSMCKGAANGQNPAHLSRAETKTGKRSNLTEGVDPLTFAYVRNAPLSTTPHSADANSSSTTLPSLDMAAAQQLISSYVAFQDVDGGSDCGGTATTAGATGQANLVMEPIYISAGHFAAKHWVPMEKELNGHVQLYRRLPLGRLYPRLRTNNEDAQY</sequence>
<evidence type="ECO:0000313" key="2">
    <source>
        <dbReference type="EMBL" id="KPI89492.1"/>
    </source>
</evidence>
<feature type="region of interest" description="Disordered" evidence="1">
    <location>
        <begin position="322"/>
        <end position="384"/>
    </location>
</feature>
<dbReference type="OMA" id="MQHLERH"/>